<comment type="caution">
    <text evidence="2">The sequence shown here is derived from an EMBL/GenBank/DDBJ whole genome shotgun (WGS) entry which is preliminary data.</text>
</comment>
<dbReference type="PANTHER" id="PTHR40072:SF1">
    <property type="entry name" value="MOLYBDOPTERIN-GUANINE DINUCLEOTIDE BIOSYNTHESIS ADAPTER PROTEIN"/>
    <property type="match status" value="1"/>
</dbReference>
<dbReference type="GO" id="GO:0005525">
    <property type="term" value="F:GTP binding"/>
    <property type="evidence" value="ECO:0007669"/>
    <property type="project" value="InterPro"/>
</dbReference>
<evidence type="ECO:0000313" key="3">
    <source>
        <dbReference type="Proteomes" id="UP000700212"/>
    </source>
</evidence>
<reference evidence="2" key="2">
    <citation type="submission" date="2021-09" db="EMBL/GenBank/DDBJ databases">
        <authorList>
            <person name="Gilroy R."/>
        </authorList>
    </citation>
    <scope>NUCLEOTIDE SEQUENCE</scope>
    <source>
        <strain evidence="2">CHK160-4876</strain>
    </source>
</reference>
<evidence type="ECO:0000313" key="2">
    <source>
        <dbReference type="EMBL" id="HJH11792.1"/>
    </source>
</evidence>
<protein>
    <submittedName>
        <fullName evidence="2">Molybdopterin-guanine dinucleotide biosynthesis protein B</fullName>
    </submittedName>
</protein>
<proteinExistence type="predicted"/>
<feature type="domain" description="Molybdopterin-guanine dinucleotide biosynthesis protein B (MobB)" evidence="1">
    <location>
        <begin position="9"/>
        <end position="128"/>
    </location>
</feature>
<gene>
    <name evidence="2" type="primary">mobB</name>
    <name evidence="2" type="ORF">K8V30_08945</name>
</gene>
<dbReference type="Proteomes" id="UP000700212">
    <property type="component" value="Unassembled WGS sequence"/>
</dbReference>
<dbReference type="Pfam" id="PF03205">
    <property type="entry name" value="MobB"/>
    <property type="match status" value="1"/>
</dbReference>
<dbReference type="InterPro" id="IPR052539">
    <property type="entry name" value="MGD_biosynthesis_adapter"/>
</dbReference>
<dbReference type="GO" id="GO:0006777">
    <property type="term" value="P:Mo-molybdopterin cofactor biosynthetic process"/>
    <property type="evidence" value="ECO:0007669"/>
    <property type="project" value="InterPro"/>
</dbReference>
<dbReference type="EMBL" id="DYTV01000119">
    <property type="protein sequence ID" value="HJH11792.1"/>
    <property type="molecule type" value="Genomic_DNA"/>
</dbReference>
<dbReference type="NCBIfam" id="TIGR00176">
    <property type="entry name" value="mobB"/>
    <property type="match status" value="1"/>
</dbReference>
<dbReference type="PANTHER" id="PTHR40072">
    <property type="entry name" value="MOLYBDOPTERIN-GUANINE DINUCLEOTIDE BIOSYNTHESIS ADAPTER PROTEIN-RELATED"/>
    <property type="match status" value="1"/>
</dbReference>
<dbReference type="InterPro" id="IPR027417">
    <property type="entry name" value="P-loop_NTPase"/>
</dbReference>
<dbReference type="Gene3D" id="3.40.50.300">
    <property type="entry name" value="P-loop containing nucleotide triphosphate hydrolases"/>
    <property type="match status" value="1"/>
</dbReference>
<accession>A0A921T5Q3</accession>
<organism evidence="2 3">
    <name type="scientific">Metalysinibacillus jejuensis</name>
    <dbReference type="NCBI Taxonomy" id="914327"/>
    <lineage>
        <taxon>Bacteria</taxon>
        <taxon>Bacillati</taxon>
        <taxon>Bacillota</taxon>
        <taxon>Bacilli</taxon>
        <taxon>Bacillales</taxon>
        <taxon>Caryophanaceae</taxon>
        <taxon>Metalysinibacillus</taxon>
    </lineage>
</organism>
<reference evidence="2" key="1">
    <citation type="journal article" date="2021" name="PeerJ">
        <title>Extensive microbial diversity within the chicken gut microbiome revealed by metagenomics and culture.</title>
        <authorList>
            <person name="Gilroy R."/>
            <person name="Ravi A."/>
            <person name="Getino M."/>
            <person name="Pursley I."/>
            <person name="Horton D.L."/>
            <person name="Alikhan N.F."/>
            <person name="Baker D."/>
            <person name="Gharbi K."/>
            <person name="Hall N."/>
            <person name="Watson M."/>
            <person name="Adriaenssens E.M."/>
            <person name="Foster-Nyarko E."/>
            <person name="Jarju S."/>
            <person name="Secka A."/>
            <person name="Antonio M."/>
            <person name="Oren A."/>
            <person name="Chaudhuri R.R."/>
            <person name="La Ragione R."/>
            <person name="Hildebrand F."/>
            <person name="Pallen M.J."/>
        </authorList>
    </citation>
    <scope>NUCLEOTIDE SEQUENCE</scope>
    <source>
        <strain evidence="2">CHK160-4876</strain>
    </source>
</reference>
<dbReference type="AlphaFoldDB" id="A0A921T5Q3"/>
<name>A0A921T5Q3_9BACL</name>
<dbReference type="SUPFAM" id="SSF52540">
    <property type="entry name" value="P-loop containing nucleoside triphosphate hydrolases"/>
    <property type="match status" value="1"/>
</dbReference>
<evidence type="ECO:0000259" key="1">
    <source>
        <dbReference type="Pfam" id="PF03205"/>
    </source>
</evidence>
<dbReference type="InterPro" id="IPR004435">
    <property type="entry name" value="MobB_dom"/>
</dbReference>
<sequence>MALGQHRQILQIVGYQNSGKTTVSKTLIRYLTAQALRVGAIKHHGHGGIPDAPVNKDSTQHEQAGAIISAVEGAGMLRLAIQAPNWSLAEVLALYEPYHLDVIIVEGYKQQHFPKVVLLRNDQDKTLLNLTSICCVLYWPGTTVTDLSIPHFALQDEESYCTFLLQEMRRLYDNV</sequence>